<dbReference type="GO" id="GO:0000287">
    <property type="term" value="F:magnesium ion binding"/>
    <property type="evidence" value="ECO:0007669"/>
    <property type="project" value="TreeGrafter"/>
</dbReference>
<dbReference type="EMBL" id="LXQD01000328">
    <property type="protein sequence ID" value="RCJ21972.1"/>
    <property type="molecule type" value="Genomic_DNA"/>
</dbReference>
<dbReference type="InterPro" id="IPR003593">
    <property type="entry name" value="AAA+_ATPase"/>
</dbReference>
<evidence type="ECO:0000313" key="3">
    <source>
        <dbReference type="Proteomes" id="UP000252107"/>
    </source>
</evidence>
<dbReference type="SMART" id="SM00382">
    <property type="entry name" value="AAA"/>
    <property type="match status" value="1"/>
</dbReference>
<name>A0A367QFN3_9NOSO</name>
<dbReference type="InterPro" id="IPR027417">
    <property type="entry name" value="P-loop_NTPase"/>
</dbReference>
<sequence length="570" mass="62862">MRYFALATDYDGTLAADGRVTKDTLTALKQLRASGRKLILVTGRELDDLLQVFEQIDLFDYVVAENGALLYCPASRQEKLLGEPAPTEFIKALRDRQVNPLSVGRVIVATWHPQETAVLETIRDLGLELQVIFNKGAVMVLPSGINKAAGLAAALDEMKLSPHNVVGVGDAENDHAFLSVCECSVAVANALPMLKERVDFVTDSSRGDGVIELIDKLIASDLSELDEQLQRHNILLGTKKDNSEVNIQPSGSSILLAGTSGGGKSTLATAVLERIAEQKYQFCIIDPEGDYENFEGAVVLGDAERSPRLTEVLDLLEKPYENVVVNLLGIAVEDRPAFFAELLPALLELRSRTGRPHWIVVDEAHHLMPASWNPASLTLPQQLEGMMLITVHPDRVAAAGLSLINTIVTVGNSPQENIKAFCEALGDCPPQIAPQTLETGEALAWFRGKQTEPFCFRIAPGHRERRRHARKYAEGELGEDKSFYFQGSQGKLNLRAQNLILFIQIAEGVDDETWLYHLQRGDYSRWFRQAIKDESLAEEAEEIEQNNRTSAHESRDAIKGAIAQHYTLPA</sequence>
<proteinExistence type="predicted"/>
<dbReference type="Proteomes" id="UP000252107">
    <property type="component" value="Unassembled WGS sequence"/>
</dbReference>
<reference evidence="2" key="1">
    <citation type="submission" date="2016-04" db="EMBL/GenBank/DDBJ databases">
        <authorList>
            <person name="Tabuchi Yagui T.R."/>
        </authorList>
    </citation>
    <scope>NUCLEOTIDE SEQUENCE [LARGE SCALE GENOMIC DNA]</scope>
    <source>
        <strain evidence="2">NIES-26</strain>
    </source>
</reference>
<gene>
    <name evidence="2" type="ORF">A6770_04910</name>
</gene>
<dbReference type="AlphaFoldDB" id="A0A367QFN3"/>
<dbReference type="InterPro" id="IPR006379">
    <property type="entry name" value="HAD-SF_hydro_IIB"/>
</dbReference>
<dbReference type="Gene3D" id="3.90.1070.10">
    <property type="match status" value="1"/>
</dbReference>
<protein>
    <submittedName>
        <fullName evidence="2">Phosphoglycolate phosphatase</fullName>
    </submittedName>
</protein>
<dbReference type="Pfam" id="PF08282">
    <property type="entry name" value="Hydrolase_3"/>
    <property type="match status" value="2"/>
</dbReference>
<dbReference type="PANTHER" id="PTHR10000">
    <property type="entry name" value="PHOSPHOSERINE PHOSPHATASE"/>
    <property type="match status" value="1"/>
</dbReference>
<evidence type="ECO:0000313" key="2">
    <source>
        <dbReference type="EMBL" id="RCJ21972.1"/>
    </source>
</evidence>
<dbReference type="GO" id="GO:0005829">
    <property type="term" value="C:cytosol"/>
    <property type="evidence" value="ECO:0007669"/>
    <property type="project" value="TreeGrafter"/>
</dbReference>
<dbReference type="InterPro" id="IPR023214">
    <property type="entry name" value="HAD_sf"/>
</dbReference>
<dbReference type="SUPFAM" id="SSF52540">
    <property type="entry name" value="P-loop containing nucleoside triphosphate hydrolases"/>
    <property type="match status" value="1"/>
</dbReference>
<keyword evidence="3" id="KW-1185">Reference proteome</keyword>
<accession>A0A367QFN3</accession>
<feature type="domain" description="AAA+ ATPase" evidence="1">
    <location>
        <begin position="250"/>
        <end position="414"/>
    </location>
</feature>
<dbReference type="GO" id="GO:0016791">
    <property type="term" value="F:phosphatase activity"/>
    <property type="evidence" value="ECO:0007669"/>
    <property type="project" value="TreeGrafter"/>
</dbReference>
<dbReference type="Gene3D" id="3.40.50.300">
    <property type="entry name" value="P-loop containing nucleotide triphosphate hydrolases"/>
    <property type="match status" value="1"/>
</dbReference>
<dbReference type="InterPro" id="IPR036412">
    <property type="entry name" value="HAD-like_sf"/>
</dbReference>
<dbReference type="InterPro" id="IPR002789">
    <property type="entry name" value="HerA_central"/>
</dbReference>
<dbReference type="PANTHER" id="PTHR10000:SF8">
    <property type="entry name" value="HAD SUPERFAMILY HYDROLASE-LIKE, TYPE 3"/>
    <property type="match status" value="1"/>
</dbReference>
<evidence type="ECO:0000259" key="1">
    <source>
        <dbReference type="SMART" id="SM00382"/>
    </source>
</evidence>
<dbReference type="NCBIfam" id="TIGR01484">
    <property type="entry name" value="HAD-SF-IIB"/>
    <property type="match status" value="1"/>
</dbReference>
<dbReference type="SUPFAM" id="SSF56784">
    <property type="entry name" value="HAD-like"/>
    <property type="match status" value="1"/>
</dbReference>
<dbReference type="Pfam" id="PF01935">
    <property type="entry name" value="DUF87"/>
    <property type="match status" value="1"/>
</dbReference>
<comment type="caution">
    <text evidence="2">The sequence shown here is derived from an EMBL/GenBank/DDBJ whole genome shotgun (WGS) entry which is preliminary data.</text>
</comment>
<organism evidence="2 3">
    <name type="scientific">Nostoc minutum NIES-26</name>
    <dbReference type="NCBI Taxonomy" id="1844469"/>
    <lineage>
        <taxon>Bacteria</taxon>
        <taxon>Bacillati</taxon>
        <taxon>Cyanobacteriota</taxon>
        <taxon>Cyanophyceae</taxon>
        <taxon>Nostocales</taxon>
        <taxon>Nostocaceae</taxon>
        <taxon>Nostoc</taxon>
    </lineage>
</organism>
<dbReference type="Gene3D" id="3.40.50.1000">
    <property type="entry name" value="HAD superfamily/HAD-like"/>
    <property type="match status" value="1"/>
</dbReference>